<keyword evidence="4" id="KW-0175">Coiled coil</keyword>
<dbReference type="OrthoDB" id="9813903at2"/>
<dbReference type="GO" id="GO:1902201">
    <property type="term" value="P:negative regulation of bacterial-type flagellum-dependent cell motility"/>
    <property type="evidence" value="ECO:0007669"/>
    <property type="project" value="TreeGrafter"/>
</dbReference>
<reference evidence="7 8" key="1">
    <citation type="submission" date="2018-04" db="EMBL/GenBank/DDBJ databases">
        <title>Massilia violaceinigra sp. nov., a novel purple-pigmented bacterium isolated from Tianshan glacier, Xinjiang, China.</title>
        <authorList>
            <person name="Wang H."/>
        </authorList>
    </citation>
    <scope>NUCLEOTIDE SEQUENCE [LARGE SCALE GENOMIC DNA]</scope>
    <source>
        <strain evidence="7 8">B448-2</strain>
    </source>
</reference>
<dbReference type="InterPro" id="IPR000160">
    <property type="entry name" value="GGDEF_dom"/>
</dbReference>
<proteinExistence type="predicted"/>
<dbReference type="PROSITE" id="PS50887">
    <property type="entry name" value="GGDEF"/>
    <property type="match status" value="1"/>
</dbReference>
<dbReference type="InterPro" id="IPR001789">
    <property type="entry name" value="Sig_transdc_resp-reg_receiver"/>
</dbReference>
<accession>A0A2U2HF19</accession>
<evidence type="ECO:0000256" key="1">
    <source>
        <dbReference type="ARBA" id="ARBA00012528"/>
    </source>
</evidence>
<dbReference type="PANTHER" id="PTHR45138">
    <property type="entry name" value="REGULATORY COMPONENTS OF SENSORY TRANSDUCTION SYSTEM"/>
    <property type="match status" value="1"/>
</dbReference>
<dbReference type="Gene3D" id="3.40.50.2300">
    <property type="match status" value="1"/>
</dbReference>
<dbReference type="AlphaFoldDB" id="A0A2U2HF19"/>
<dbReference type="PANTHER" id="PTHR45138:SF9">
    <property type="entry name" value="DIGUANYLATE CYCLASE DGCM-RELATED"/>
    <property type="match status" value="1"/>
</dbReference>
<gene>
    <name evidence="7" type="ORF">C7C56_022675</name>
</gene>
<dbReference type="GO" id="GO:0000160">
    <property type="term" value="P:phosphorelay signal transduction system"/>
    <property type="evidence" value="ECO:0007669"/>
    <property type="project" value="InterPro"/>
</dbReference>
<keyword evidence="8" id="KW-1185">Reference proteome</keyword>
<feature type="coiled-coil region" evidence="4">
    <location>
        <begin position="125"/>
        <end position="152"/>
    </location>
</feature>
<dbReference type="EMBL" id="PXWF02000297">
    <property type="protein sequence ID" value="PWF42491.1"/>
    <property type="molecule type" value="Genomic_DNA"/>
</dbReference>
<evidence type="ECO:0000259" key="6">
    <source>
        <dbReference type="PROSITE" id="PS50887"/>
    </source>
</evidence>
<dbReference type="InterPro" id="IPR050469">
    <property type="entry name" value="Diguanylate_Cyclase"/>
</dbReference>
<feature type="domain" description="GGDEF" evidence="6">
    <location>
        <begin position="180"/>
        <end position="317"/>
    </location>
</feature>
<feature type="modified residue" description="4-aspartylphosphate" evidence="3">
    <location>
        <position position="49"/>
    </location>
</feature>
<dbReference type="InterPro" id="IPR011006">
    <property type="entry name" value="CheY-like_superfamily"/>
</dbReference>
<evidence type="ECO:0000313" key="7">
    <source>
        <dbReference type="EMBL" id="PWF42491.1"/>
    </source>
</evidence>
<dbReference type="FunFam" id="3.30.70.270:FF:000001">
    <property type="entry name" value="Diguanylate cyclase domain protein"/>
    <property type="match status" value="1"/>
</dbReference>
<dbReference type="InterPro" id="IPR029787">
    <property type="entry name" value="Nucleotide_cyclase"/>
</dbReference>
<dbReference type="SUPFAM" id="SSF52172">
    <property type="entry name" value="CheY-like"/>
    <property type="match status" value="1"/>
</dbReference>
<evidence type="ECO:0000256" key="3">
    <source>
        <dbReference type="PROSITE-ProRule" id="PRU00169"/>
    </source>
</evidence>
<dbReference type="PROSITE" id="PS50110">
    <property type="entry name" value="RESPONSE_REGULATORY"/>
    <property type="match status" value="1"/>
</dbReference>
<keyword evidence="3" id="KW-0597">Phosphoprotein</keyword>
<dbReference type="EC" id="2.7.7.65" evidence="1"/>
<dbReference type="InterPro" id="IPR043128">
    <property type="entry name" value="Rev_trsase/Diguanyl_cyclase"/>
</dbReference>
<dbReference type="Gene3D" id="3.30.70.270">
    <property type="match status" value="1"/>
</dbReference>
<dbReference type="Proteomes" id="UP000241421">
    <property type="component" value="Unassembled WGS sequence"/>
</dbReference>
<dbReference type="SMART" id="SM00267">
    <property type="entry name" value="GGDEF"/>
    <property type="match status" value="1"/>
</dbReference>
<evidence type="ECO:0000313" key="8">
    <source>
        <dbReference type="Proteomes" id="UP000241421"/>
    </source>
</evidence>
<feature type="domain" description="Response regulatory" evidence="5">
    <location>
        <begin position="1"/>
        <end position="116"/>
    </location>
</feature>
<dbReference type="Pfam" id="PF00990">
    <property type="entry name" value="GGDEF"/>
    <property type="match status" value="1"/>
</dbReference>
<dbReference type="SUPFAM" id="SSF55073">
    <property type="entry name" value="Nucleotide cyclase"/>
    <property type="match status" value="1"/>
</dbReference>
<evidence type="ECO:0000256" key="2">
    <source>
        <dbReference type="ARBA" id="ARBA00034247"/>
    </source>
</evidence>
<dbReference type="Pfam" id="PF00072">
    <property type="entry name" value="Response_reg"/>
    <property type="match status" value="1"/>
</dbReference>
<dbReference type="CDD" id="cd01949">
    <property type="entry name" value="GGDEF"/>
    <property type="match status" value="1"/>
</dbReference>
<evidence type="ECO:0000259" key="5">
    <source>
        <dbReference type="PROSITE" id="PS50110"/>
    </source>
</evidence>
<dbReference type="NCBIfam" id="TIGR00254">
    <property type="entry name" value="GGDEF"/>
    <property type="match status" value="1"/>
</dbReference>
<protein>
    <recommendedName>
        <fullName evidence="1">diguanylate cyclase</fullName>
        <ecNumber evidence="1">2.7.7.65</ecNumber>
    </recommendedName>
</protein>
<comment type="caution">
    <text evidence="7">The sequence shown here is derived from an EMBL/GenBank/DDBJ whole genome shotgun (WGS) entry which is preliminary data.</text>
</comment>
<organism evidence="7 8">
    <name type="scientific">Massilia glaciei</name>
    <dbReference type="NCBI Taxonomy" id="1524097"/>
    <lineage>
        <taxon>Bacteria</taxon>
        <taxon>Pseudomonadati</taxon>
        <taxon>Pseudomonadota</taxon>
        <taxon>Betaproteobacteria</taxon>
        <taxon>Burkholderiales</taxon>
        <taxon>Oxalobacteraceae</taxon>
        <taxon>Telluria group</taxon>
        <taxon>Massilia</taxon>
    </lineage>
</organism>
<dbReference type="GO" id="GO:0052621">
    <property type="term" value="F:diguanylate cyclase activity"/>
    <property type="evidence" value="ECO:0007669"/>
    <property type="project" value="UniProtKB-EC"/>
</dbReference>
<sequence>MLVDDQPIVCEAVRRMLENQADIEFHSLTDATLALEEAHQFQPTVILQDLVMPGVDGFGVLRQYRSEPTLEHVPVIVLSAKDDPKLKAHSFGLGANDYLIKLPDRVELLARLRYHSAGHINRMQRDEAFRRLHESQAALAEANVELRRLAALDGLTGIANRRRFDEAIGAEWQRGRRDGKPLSVLMCDIDSFKSYNDSLGHVTGDQCIRQVAGLLASQLRRPADLAARYGGEEFAILLPETDLEGARMVAEACLSQLRALAIAHPANKHGPIVTMSIGVASAIPCPGGSTEMLVRRADRALYTAKSDGRDRVVVAAPEASTVPALPPSR</sequence>
<name>A0A2U2HF19_9BURK</name>
<dbReference type="SMART" id="SM00448">
    <property type="entry name" value="REC"/>
    <property type="match status" value="1"/>
</dbReference>
<dbReference type="GO" id="GO:0043709">
    <property type="term" value="P:cell adhesion involved in single-species biofilm formation"/>
    <property type="evidence" value="ECO:0007669"/>
    <property type="project" value="TreeGrafter"/>
</dbReference>
<evidence type="ECO:0000256" key="4">
    <source>
        <dbReference type="SAM" id="Coils"/>
    </source>
</evidence>
<dbReference type="GO" id="GO:0005886">
    <property type="term" value="C:plasma membrane"/>
    <property type="evidence" value="ECO:0007669"/>
    <property type="project" value="TreeGrafter"/>
</dbReference>
<comment type="catalytic activity">
    <reaction evidence="2">
        <text>2 GTP = 3',3'-c-di-GMP + 2 diphosphate</text>
        <dbReference type="Rhea" id="RHEA:24898"/>
        <dbReference type="ChEBI" id="CHEBI:33019"/>
        <dbReference type="ChEBI" id="CHEBI:37565"/>
        <dbReference type="ChEBI" id="CHEBI:58805"/>
        <dbReference type="EC" id="2.7.7.65"/>
    </reaction>
</comment>